<dbReference type="PANTHER" id="PTHR44936:SF10">
    <property type="entry name" value="SENSOR PROTEIN RSTB"/>
    <property type="match status" value="1"/>
</dbReference>
<dbReference type="EC" id="2.7.13.3" evidence="3"/>
<dbReference type="Gene3D" id="3.30.565.10">
    <property type="entry name" value="Histidine kinase-like ATPase, C-terminal domain"/>
    <property type="match status" value="1"/>
</dbReference>
<dbReference type="PANTHER" id="PTHR44936">
    <property type="entry name" value="SENSOR PROTEIN CREC"/>
    <property type="match status" value="1"/>
</dbReference>
<dbReference type="Proteomes" id="UP001156682">
    <property type="component" value="Unassembled WGS sequence"/>
</dbReference>
<dbReference type="InterPro" id="IPR036097">
    <property type="entry name" value="HisK_dim/P_sf"/>
</dbReference>
<name>A0ABQ5ZYY4_9GAMM</name>
<feature type="domain" description="HAMP" evidence="12">
    <location>
        <begin position="260"/>
        <end position="312"/>
    </location>
</feature>
<evidence type="ECO:0000256" key="9">
    <source>
        <dbReference type="ARBA" id="ARBA00022840"/>
    </source>
</evidence>
<evidence type="ECO:0000256" key="1">
    <source>
        <dbReference type="ARBA" id="ARBA00000085"/>
    </source>
</evidence>
<evidence type="ECO:0000256" key="5">
    <source>
        <dbReference type="ARBA" id="ARBA00022553"/>
    </source>
</evidence>
<evidence type="ECO:0000256" key="6">
    <source>
        <dbReference type="ARBA" id="ARBA00022679"/>
    </source>
</evidence>
<dbReference type="SUPFAM" id="SSF158472">
    <property type="entry name" value="HAMP domain-like"/>
    <property type="match status" value="1"/>
</dbReference>
<evidence type="ECO:0000256" key="10">
    <source>
        <dbReference type="SAM" id="Phobius"/>
    </source>
</evidence>
<evidence type="ECO:0000256" key="7">
    <source>
        <dbReference type="ARBA" id="ARBA00022741"/>
    </source>
</evidence>
<dbReference type="InterPro" id="IPR005467">
    <property type="entry name" value="His_kinase_dom"/>
</dbReference>
<proteinExistence type="predicted"/>
<dbReference type="SMART" id="SM00387">
    <property type="entry name" value="HATPase_c"/>
    <property type="match status" value="1"/>
</dbReference>
<dbReference type="InterPro" id="IPR003661">
    <property type="entry name" value="HisK_dim/P_dom"/>
</dbReference>
<dbReference type="PROSITE" id="PS50885">
    <property type="entry name" value="HAMP"/>
    <property type="match status" value="1"/>
</dbReference>
<feature type="transmembrane region" description="Helical" evidence="10">
    <location>
        <begin position="235"/>
        <end position="259"/>
    </location>
</feature>
<keyword evidence="4" id="KW-1003">Cell membrane</keyword>
<feature type="domain" description="Histidine kinase" evidence="11">
    <location>
        <begin position="320"/>
        <end position="540"/>
    </location>
</feature>
<dbReference type="SUPFAM" id="SSF47384">
    <property type="entry name" value="Homodimeric domain of signal transducing histidine kinase"/>
    <property type="match status" value="1"/>
</dbReference>
<organism evidence="13 14">
    <name type="scientific">Marinospirillum insulare</name>
    <dbReference type="NCBI Taxonomy" id="217169"/>
    <lineage>
        <taxon>Bacteria</taxon>
        <taxon>Pseudomonadati</taxon>
        <taxon>Pseudomonadota</taxon>
        <taxon>Gammaproteobacteria</taxon>
        <taxon>Oceanospirillales</taxon>
        <taxon>Oceanospirillaceae</taxon>
        <taxon>Marinospirillum</taxon>
    </lineage>
</organism>
<keyword evidence="6" id="KW-0808">Transferase</keyword>
<evidence type="ECO:0000259" key="11">
    <source>
        <dbReference type="PROSITE" id="PS50109"/>
    </source>
</evidence>
<keyword evidence="10" id="KW-0472">Membrane</keyword>
<dbReference type="RefSeq" id="WP_027849888.1">
    <property type="nucleotide sequence ID" value="NZ_BSOR01000016.1"/>
</dbReference>
<accession>A0ABQ5ZYY4</accession>
<comment type="caution">
    <text evidence="13">The sequence shown here is derived from an EMBL/GenBank/DDBJ whole genome shotgun (WGS) entry which is preliminary data.</text>
</comment>
<evidence type="ECO:0000256" key="4">
    <source>
        <dbReference type="ARBA" id="ARBA00022475"/>
    </source>
</evidence>
<dbReference type="GO" id="GO:0016301">
    <property type="term" value="F:kinase activity"/>
    <property type="evidence" value="ECO:0007669"/>
    <property type="project" value="UniProtKB-KW"/>
</dbReference>
<comment type="catalytic activity">
    <reaction evidence="1">
        <text>ATP + protein L-histidine = ADP + protein N-phospho-L-histidine.</text>
        <dbReference type="EC" id="2.7.13.3"/>
    </reaction>
</comment>
<dbReference type="Gene3D" id="1.10.287.130">
    <property type="match status" value="1"/>
</dbReference>
<dbReference type="SMART" id="SM00388">
    <property type="entry name" value="HisKA"/>
    <property type="match status" value="1"/>
</dbReference>
<keyword evidence="8 13" id="KW-0418">Kinase</keyword>
<dbReference type="EMBL" id="BSOR01000016">
    <property type="protein sequence ID" value="GLR63547.1"/>
    <property type="molecule type" value="Genomic_DNA"/>
</dbReference>
<evidence type="ECO:0000256" key="3">
    <source>
        <dbReference type="ARBA" id="ARBA00012438"/>
    </source>
</evidence>
<feature type="transmembrane region" description="Helical" evidence="10">
    <location>
        <begin position="14"/>
        <end position="37"/>
    </location>
</feature>
<evidence type="ECO:0000256" key="2">
    <source>
        <dbReference type="ARBA" id="ARBA00004651"/>
    </source>
</evidence>
<comment type="subcellular location">
    <subcellularLocation>
        <location evidence="2">Cell membrane</location>
        <topology evidence="2">Multi-pass membrane protein</topology>
    </subcellularLocation>
</comment>
<keyword evidence="7" id="KW-0547">Nucleotide-binding</keyword>
<dbReference type="SMART" id="SM00304">
    <property type="entry name" value="HAMP"/>
    <property type="match status" value="1"/>
</dbReference>
<evidence type="ECO:0000259" key="12">
    <source>
        <dbReference type="PROSITE" id="PS50885"/>
    </source>
</evidence>
<keyword evidence="10" id="KW-0812">Transmembrane</keyword>
<dbReference type="InterPro" id="IPR003594">
    <property type="entry name" value="HATPase_dom"/>
</dbReference>
<keyword evidence="5" id="KW-0597">Phosphoprotein</keyword>
<dbReference type="CDD" id="cd06225">
    <property type="entry name" value="HAMP"/>
    <property type="match status" value="1"/>
</dbReference>
<dbReference type="InterPro" id="IPR050980">
    <property type="entry name" value="2C_sensor_his_kinase"/>
</dbReference>
<evidence type="ECO:0000313" key="13">
    <source>
        <dbReference type="EMBL" id="GLR63547.1"/>
    </source>
</evidence>
<dbReference type="InterPro" id="IPR004358">
    <property type="entry name" value="Sig_transdc_His_kin-like_C"/>
</dbReference>
<gene>
    <name evidence="13" type="ORF">GCM10007878_09820</name>
</gene>
<dbReference type="Pfam" id="PF02518">
    <property type="entry name" value="HATPase_c"/>
    <property type="match status" value="1"/>
</dbReference>
<protein>
    <recommendedName>
        <fullName evidence="3">histidine kinase</fullName>
        <ecNumber evidence="3">2.7.13.3</ecNumber>
    </recommendedName>
</protein>
<dbReference type="InterPro" id="IPR003660">
    <property type="entry name" value="HAMP_dom"/>
</dbReference>
<dbReference type="Pfam" id="PF00512">
    <property type="entry name" value="HisKA"/>
    <property type="match status" value="1"/>
</dbReference>
<dbReference type="PROSITE" id="PS50109">
    <property type="entry name" value="HIS_KIN"/>
    <property type="match status" value="1"/>
</dbReference>
<dbReference type="SUPFAM" id="SSF55874">
    <property type="entry name" value="ATPase domain of HSP90 chaperone/DNA topoisomerase II/histidine kinase"/>
    <property type="match status" value="1"/>
</dbReference>
<dbReference type="CDD" id="cd00082">
    <property type="entry name" value="HisKA"/>
    <property type="match status" value="1"/>
</dbReference>
<evidence type="ECO:0000313" key="14">
    <source>
        <dbReference type="Proteomes" id="UP001156682"/>
    </source>
</evidence>
<reference evidence="14" key="1">
    <citation type="journal article" date="2019" name="Int. J. Syst. Evol. Microbiol.">
        <title>The Global Catalogue of Microorganisms (GCM) 10K type strain sequencing project: providing services to taxonomists for standard genome sequencing and annotation.</title>
        <authorList>
            <consortium name="The Broad Institute Genomics Platform"/>
            <consortium name="The Broad Institute Genome Sequencing Center for Infectious Disease"/>
            <person name="Wu L."/>
            <person name="Ma J."/>
        </authorList>
    </citation>
    <scope>NUCLEOTIDE SEQUENCE [LARGE SCALE GENOMIC DNA]</scope>
    <source>
        <strain evidence="14">NBRC 100033</strain>
    </source>
</reference>
<dbReference type="Pfam" id="PF00672">
    <property type="entry name" value="HAMP"/>
    <property type="match status" value="1"/>
</dbReference>
<keyword evidence="9" id="KW-0067">ATP-binding</keyword>
<dbReference type="PRINTS" id="PR00344">
    <property type="entry name" value="BCTRLSENSOR"/>
</dbReference>
<keyword evidence="14" id="KW-1185">Reference proteome</keyword>
<dbReference type="Gene3D" id="1.10.8.500">
    <property type="entry name" value="HAMP domain in histidine kinase"/>
    <property type="match status" value="1"/>
</dbReference>
<evidence type="ECO:0000256" key="8">
    <source>
        <dbReference type="ARBA" id="ARBA00022777"/>
    </source>
</evidence>
<keyword evidence="10" id="KW-1133">Transmembrane helix</keyword>
<dbReference type="InterPro" id="IPR036890">
    <property type="entry name" value="HATPase_C_sf"/>
</dbReference>
<sequence>MLGFKRQHQRLGNILLRVYLGVLGAFIGTLLLSIFLVNLTNQIRLEAYHEDLLSGLYTTLVDDFSNVPHSKQAEWLGEINQTLGISVVTSSLKNQNLSRRQLNRLDEDRLLVIDKTDHLNLVFPTHKPEQFLITQLTRVTEQQANASIYLVLRDLQRTPTELRQKRLKQLSQYFSYPLELLSELPKTADQLQKSRLARGEQVSLFLDKERSIISYIQLGEDSWLKVGPVPLFDSYPLTLIASVFLASLFVLAIAIWWFLYGLESRLRHLERASTQLAAGNLHARVKITDDDFIGKLALAFNRMAEQLQRLLRTQQEMIHAVSHELRTPVARIRFGLQMIEDLSEQGSPHETLAKQIYGIDQDIDELDTLIDEILTYARLGQEKLKLQFISQDVTGLISEVLYGFERTNPDLAISFVINNPANLSPKADIEGRYFQRSVQNLIGNAVRYAKQEIRISCHLENDTFRVDVEDDGPGIPEEECQRVFMPFSRLDDSRTRSSGGYGLGLSIVQRIIYWHRGSALVDRSPHLLGARFSLIFPREQSDKLPPLEVPPQ</sequence>